<evidence type="ECO:0000256" key="2">
    <source>
        <dbReference type="ARBA" id="ARBA00009307"/>
    </source>
</evidence>
<sequence length="207" mass="23493">MAMFVASELYDVVRVEAHRLNGNSIYEALRQALNNKFVNKVLLNCGLFIKVLDFLPESGSTDFHILPGDGAVHKKVYFRAIVFRPFLNEVLEGRVRSLSPEGVKISLEFFDDIMVQGMRMQHPSRWDATKACWIWDYGAEDGDSHELYLEVGDRVRFRIVDEKFTDCSPVGPLVESAQQQQNLPSSYTLEAAMNEPGLGVLSWWSST</sequence>
<evidence type="ECO:0000259" key="7">
    <source>
        <dbReference type="Pfam" id="PF08292"/>
    </source>
</evidence>
<dbReference type="KEGG" id="vde:111250767"/>
<keyword evidence="4" id="KW-0804">Transcription</keyword>
<feature type="domain" description="RNA polymerase Rpb7-like N-terminal" evidence="6">
    <location>
        <begin position="11"/>
        <end position="70"/>
    </location>
</feature>
<dbReference type="PANTHER" id="PTHR12709">
    <property type="entry name" value="DNA-DIRECTED RNA POLYMERASE II, III"/>
    <property type="match status" value="1"/>
</dbReference>
<evidence type="ECO:0000259" key="6">
    <source>
        <dbReference type="Pfam" id="PF03876"/>
    </source>
</evidence>
<reference evidence="8" key="1">
    <citation type="submission" date="2021-01" db="UniProtKB">
        <authorList>
            <consortium name="EnsemblMetazoa"/>
        </authorList>
    </citation>
    <scope>IDENTIFICATION</scope>
</reference>
<organism evidence="8 9">
    <name type="scientific">Varroa destructor</name>
    <name type="common">Honeybee mite</name>
    <dbReference type="NCBI Taxonomy" id="109461"/>
    <lineage>
        <taxon>Eukaryota</taxon>
        <taxon>Metazoa</taxon>
        <taxon>Ecdysozoa</taxon>
        <taxon>Arthropoda</taxon>
        <taxon>Chelicerata</taxon>
        <taxon>Arachnida</taxon>
        <taxon>Acari</taxon>
        <taxon>Parasitiformes</taxon>
        <taxon>Mesostigmata</taxon>
        <taxon>Gamasina</taxon>
        <taxon>Dermanyssoidea</taxon>
        <taxon>Varroidae</taxon>
        <taxon>Varroa</taxon>
    </lineage>
</organism>
<dbReference type="GeneID" id="111250767"/>
<evidence type="ECO:0000313" key="9">
    <source>
        <dbReference type="Proteomes" id="UP000594260"/>
    </source>
</evidence>
<dbReference type="InterPro" id="IPR005576">
    <property type="entry name" value="Rpb7-like_N"/>
</dbReference>
<proteinExistence type="inferred from homology"/>
<dbReference type="SUPFAM" id="SSF50249">
    <property type="entry name" value="Nucleic acid-binding proteins"/>
    <property type="match status" value="1"/>
</dbReference>
<dbReference type="InterPro" id="IPR036898">
    <property type="entry name" value="RNA_pol_Rpb7-like_N_sf"/>
</dbReference>
<evidence type="ECO:0000256" key="1">
    <source>
        <dbReference type="ARBA" id="ARBA00004123"/>
    </source>
</evidence>
<evidence type="ECO:0008006" key="10">
    <source>
        <dbReference type="Google" id="ProtNLM"/>
    </source>
</evidence>
<dbReference type="InterPro" id="IPR012340">
    <property type="entry name" value="NA-bd_OB-fold"/>
</dbReference>
<keyword evidence="9" id="KW-1185">Reference proteome</keyword>
<dbReference type="EnsemblMetazoa" id="XM_022806488">
    <property type="protein sequence ID" value="XP_022662223"/>
    <property type="gene ID" value="LOC111250767"/>
</dbReference>
<dbReference type="InterPro" id="IPR045113">
    <property type="entry name" value="Rpb7-like"/>
</dbReference>
<dbReference type="Pfam" id="PF03876">
    <property type="entry name" value="SHS2_Rpb7-N"/>
    <property type="match status" value="1"/>
</dbReference>
<evidence type="ECO:0000256" key="5">
    <source>
        <dbReference type="ARBA" id="ARBA00023242"/>
    </source>
</evidence>
<evidence type="ECO:0000256" key="3">
    <source>
        <dbReference type="ARBA" id="ARBA00022478"/>
    </source>
</evidence>
<dbReference type="Gene3D" id="2.40.50.140">
    <property type="entry name" value="Nucleic acid-binding proteins"/>
    <property type="match status" value="1"/>
</dbReference>
<dbReference type="OrthoDB" id="10256606at2759"/>
<keyword evidence="3" id="KW-0240">DNA-directed RNA polymerase</keyword>
<dbReference type="GO" id="GO:0006384">
    <property type="term" value="P:transcription initiation at RNA polymerase III promoter"/>
    <property type="evidence" value="ECO:0007669"/>
    <property type="project" value="TreeGrafter"/>
</dbReference>
<comment type="subcellular location">
    <subcellularLocation>
        <location evidence="1">Nucleus</location>
    </subcellularLocation>
</comment>
<evidence type="ECO:0000313" key="8">
    <source>
        <dbReference type="EnsemblMetazoa" id="XP_022662223"/>
    </source>
</evidence>
<dbReference type="FunCoup" id="A0A7M7K925">
    <property type="interactions" value="1187"/>
</dbReference>
<feature type="domain" description="RNA polymerase III subunit Rpc25" evidence="7">
    <location>
        <begin position="89"/>
        <end position="204"/>
    </location>
</feature>
<accession>A0A7M7K925</accession>
<dbReference type="AlphaFoldDB" id="A0A7M7K925"/>
<dbReference type="SUPFAM" id="SSF88798">
    <property type="entry name" value="N-terminal, heterodimerisation domain of RBP7 (RpoE)"/>
    <property type="match status" value="1"/>
</dbReference>
<dbReference type="GO" id="GO:0005666">
    <property type="term" value="C:RNA polymerase III complex"/>
    <property type="evidence" value="ECO:0007669"/>
    <property type="project" value="TreeGrafter"/>
</dbReference>
<dbReference type="Proteomes" id="UP000594260">
    <property type="component" value="Unplaced"/>
</dbReference>
<dbReference type="OMA" id="LGPTLWW"/>
<dbReference type="PANTHER" id="PTHR12709:SF1">
    <property type="entry name" value="DNA-DIRECTED RNA POLYMERASE III SUBUNIT RPC8"/>
    <property type="match status" value="1"/>
</dbReference>
<dbReference type="Pfam" id="PF08292">
    <property type="entry name" value="RNA_pol_Rbc25"/>
    <property type="match status" value="1"/>
</dbReference>
<evidence type="ECO:0000256" key="4">
    <source>
        <dbReference type="ARBA" id="ARBA00023163"/>
    </source>
</evidence>
<dbReference type="CTD" id="171568"/>
<comment type="similarity">
    <text evidence="2">Belongs to the eukaryotic RPB7/RPC8 RNA polymerase subunit family.</text>
</comment>
<dbReference type="RefSeq" id="XP_022662223.1">
    <property type="nucleotide sequence ID" value="XM_022806488.1"/>
</dbReference>
<name>A0A7M7K925_VARDE</name>
<dbReference type="Gene3D" id="3.30.1490.120">
    <property type="entry name" value="RNA polymerase Rpb7-like, N-terminal domain"/>
    <property type="match status" value="1"/>
</dbReference>
<dbReference type="InParanoid" id="A0A7M7K925"/>
<dbReference type="InterPro" id="IPR013238">
    <property type="entry name" value="RNA_pol_III_Rbc25"/>
</dbReference>
<keyword evidence="5" id="KW-0539">Nucleus</keyword>
<protein>
    <recommendedName>
        <fullName evidence="10">DNA-directed RNA polymerase III subunit RPC8</fullName>
    </recommendedName>
</protein>